<dbReference type="InterPro" id="IPR048279">
    <property type="entry name" value="MdtK-like"/>
</dbReference>
<dbReference type="Pfam" id="PF01554">
    <property type="entry name" value="MatE"/>
    <property type="match status" value="2"/>
</dbReference>
<evidence type="ECO:0000256" key="13">
    <source>
        <dbReference type="SAM" id="Phobius"/>
    </source>
</evidence>
<keyword evidence="15" id="KW-1185">Reference proteome</keyword>
<feature type="transmembrane region" description="Helical" evidence="13">
    <location>
        <begin position="162"/>
        <end position="182"/>
    </location>
</feature>
<evidence type="ECO:0000256" key="1">
    <source>
        <dbReference type="ARBA" id="ARBA00003408"/>
    </source>
</evidence>
<dbReference type="GO" id="GO:0006811">
    <property type="term" value="P:monoatomic ion transport"/>
    <property type="evidence" value="ECO:0007669"/>
    <property type="project" value="UniProtKB-KW"/>
</dbReference>
<dbReference type="InterPro" id="IPR002528">
    <property type="entry name" value="MATE_fam"/>
</dbReference>
<evidence type="ECO:0000256" key="2">
    <source>
        <dbReference type="ARBA" id="ARBA00004651"/>
    </source>
</evidence>
<evidence type="ECO:0000256" key="3">
    <source>
        <dbReference type="ARBA" id="ARBA00010199"/>
    </source>
</evidence>
<gene>
    <name evidence="14" type="ORF">HMPREF0872_04545</name>
</gene>
<feature type="transmembrane region" description="Helical" evidence="13">
    <location>
        <begin position="194"/>
        <end position="217"/>
    </location>
</feature>
<feature type="transmembrane region" description="Helical" evidence="13">
    <location>
        <begin position="285"/>
        <end position="307"/>
    </location>
</feature>
<name>A0A096BXH4_9FIRM</name>
<dbReference type="GO" id="GO:0015297">
    <property type="term" value="F:antiporter activity"/>
    <property type="evidence" value="ECO:0007669"/>
    <property type="project" value="UniProtKB-KW"/>
</dbReference>
<keyword evidence="5" id="KW-0813">Transport</keyword>
<dbReference type="PANTHER" id="PTHR43298">
    <property type="entry name" value="MULTIDRUG RESISTANCE PROTEIN NORM-RELATED"/>
    <property type="match status" value="1"/>
</dbReference>
<evidence type="ECO:0000256" key="7">
    <source>
        <dbReference type="ARBA" id="ARBA00022475"/>
    </source>
</evidence>
<sequence length="456" mass="50706">MKQTYTYLQKIIQFLKLFTPMAITQFSLLAGSFVALFLSGQYSTADLAGVSIGYNIWISIYTGCMGILLGITPIISHLLGANKLQSMRTIIQHGLYVATAMGIFLLLVCGLCMDNFLTFLHMEYDAYVVALKYLGGIAIAILPLLWVCVLRNTVDSHGYTHYSMYVTVFTCIINIIFNYIFIAGRFGLPALGGMGAGFATALSVWLNFLIYCAILTYNKAFRHYKIFTHWSSPQWTYIREQLKMGIPIGISIFMEVSIFSIAGLLMVHFGTNYVAAHQAALGFTNLFYCFPLSISMASTIAVAFELGANRPKDALHYSYVARGLAIVIAIAICSYTFTHMESIAHMFTNDSTVATLIISFLSYAVFFAVIDAFGTPLQGILRGYKDVKIISYIAIFSYYGVGLPIAYFLSRTPSFGPYGIWVGLLSSVIIAGVLFTFRTYYIQHKISPLSHKNRVQ</sequence>
<comment type="subcellular location">
    <subcellularLocation>
        <location evidence="2">Cell membrane</location>
        <topology evidence="2">Multi-pass membrane protein</topology>
    </subcellularLocation>
</comment>
<dbReference type="CDD" id="cd13131">
    <property type="entry name" value="MATE_NorM_like"/>
    <property type="match status" value="1"/>
</dbReference>
<dbReference type="AlphaFoldDB" id="A0A096BXH4"/>
<evidence type="ECO:0000256" key="6">
    <source>
        <dbReference type="ARBA" id="ARBA00022449"/>
    </source>
</evidence>
<keyword evidence="8 13" id="KW-0812">Transmembrane</keyword>
<evidence type="ECO:0000256" key="11">
    <source>
        <dbReference type="ARBA" id="ARBA00023136"/>
    </source>
</evidence>
<evidence type="ECO:0000256" key="9">
    <source>
        <dbReference type="ARBA" id="ARBA00022989"/>
    </source>
</evidence>
<dbReference type="InterPro" id="IPR050222">
    <property type="entry name" value="MATE_MdtK"/>
</dbReference>
<proteinExistence type="inferred from homology"/>
<keyword evidence="11 13" id="KW-0472">Membrane</keyword>
<evidence type="ECO:0000256" key="10">
    <source>
        <dbReference type="ARBA" id="ARBA00023065"/>
    </source>
</evidence>
<feature type="transmembrane region" description="Helical" evidence="13">
    <location>
        <begin position="244"/>
        <end position="265"/>
    </location>
</feature>
<dbReference type="GO" id="GO:0005886">
    <property type="term" value="C:plasma membrane"/>
    <property type="evidence" value="ECO:0007669"/>
    <property type="project" value="UniProtKB-SubCell"/>
</dbReference>
<organism evidence="14 15">
    <name type="scientific">Veillonella montpellierensis DNF00314</name>
    <dbReference type="NCBI Taxonomy" id="1401067"/>
    <lineage>
        <taxon>Bacteria</taxon>
        <taxon>Bacillati</taxon>
        <taxon>Bacillota</taxon>
        <taxon>Negativicutes</taxon>
        <taxon>Veillonellales</taxon>
        <taxon>Veillonellaceae</taxon>
        <taxon>Veillonella</taxon>
    </lineage>
</organism>
<evidence type="ECO:0000256" key="4">
    <source>
        <dbReference type="ARBA" id="ARBA00020268"/>
    </source>
</evidence>
<comment type="function">
    <text evidence="1">Multidrug efflux pump.</text>
</comment>
<dbReference type="PANTHER" id="PTHR43298:SF2">
    <property type="entry name" value="FMN_FAD EXPORTER YEEO-RELATED"/>
    <property type="match status" value="1"/>
</dbReference>
<feature type="transmembrane region" description="Helical" evidence="13">
    <location>
        <begin position="319"/>
        <end position="337"/>
    </location>
</feature>
<dbReference type="GO" id="GO:0042910">
    <property type="term" value="F:xenobiotic transmembrane transporter activity"/>
    <property type="evidence" value="ECO:0007669"/>
    <property type="project" value="InterPro"/>
</dbReference>
<reference evidence="14 15" key="1">
    <citation type="submission" date="2014-07" db="EMBL/GenBank/DDBJ databases">
        <authorList>
            <person name="McCorrison J."/>
            <person name="Sanka R."/>
            <person name="Torralba M."/>
            <person name="Gillis M."/>
            <person name="Haft D.H."/>
            <person name="Methe B."/>
            <person name="Sutton G."/>
            <person name="Nelson K.E."/>
        </authorList>
    </citation>
    <scope>NUCLEOTIDE SEQUENCE [LARGE SCALE GENOMIC DNA]</scope>
    <source>
        <strain evidence="14 15">DNF00314</strain>
    </source>
</reference>
<dbReference type="PIRSF" id="PIRSF006603">
    <property type="entry name" value="DinF"/>
    <property type="match status" value="1"/>
</dbReference>
<feature type="transmembrane region" description="Helical" evidence="13">
    <location>
        <begin position="95"/>
        <end position="120"/>
    </location>
</feature>
<evidence type="ECO:0000313" key="15">
    <source>
        <dbReference type="Proteomes" id="UP000029628"/>
    </source>
</evidence>
<dbReference type="RefSeq" id="WP_038152389.1">
    <property type="nucleotide sequence ID" value="NZ_JRNT01000009.1"/>
</dbReference>
<evidence type="ECO:0000256" key="12">
    <source>
        <dbReference type="ARBA" id="ARBA00031636"/>
    </source>
</evidence>
<feature type="transmembrane region" description="Helical" evidence="13">
    <location>
        <begin position="357"/>
        <end position="377"/>
    </location>
</feature>
<evidence type="ECO:0000256" key="8">
    <source>
        <dbReference type="ARBA" id="ARBA00022692"/>
    </source>
</evidence>
<dbReference type="NCBIfam" id="TIGR00797">
    <property type="entry name" value="matE"/>
    <property type="match status" value="1"/>
</dbReference>
<dbReference type="eggNOG" id="COG0534">
    <property type="taxonomic scope" value="Bacteria"/>
</dbReference>
<dbReference type="EMBL" id="JRNT01000009">
    <property type="protein sequence ID" value="KGF47437.1"/>
    <property type="molecule type" value="Genomic_DNA"/>
</dbReference>
<feature type="transmembrane region" description="Helical" evidence="13">
    <location>
        <begin position="54"/>
        <end position="75"/>
    </location>
</feature>
<feature type="transmembrane region" description="Helical" evidence="13">
    <location>
        <begin position="415"/>
        <end position="437"/>
    </location>
</feature>
<comment type="caution">
    <text evidence="14">The sequence shown here is derived from an EMBL/GenBank/DDBJ whole genome shotgun (WGS) entry which is preliminary data.</text>
</comment>
<evidence type="ECO:0000256" key="5">
    <source>
        <dbReference type="ARBA" id="ARBA00022448"/>
    </source>
</evidence>
<accession>A0A096BXH4</accession>
<feature type="transmembrane region" description="Helical" evidence="13">
    <location>
        <begin position="389"/>
        <end position="409"/>
    </location>
</feature>
<dbReference type="Proteomes" id="UP000029628">
    <property type="component" value="Unassembled WGS sequence"/>
</dbReference>
<protein>
    <recommendedName>
        <fullName evidence="4">Probable multidrug resistance protein NorM</fullName>
    </recommendedName>
    <alternativeName>
        <fullName evidence="12">Multidrug-efflux transporter</fullName>
    </alternativeName>
</protein>
<keyword evidence="9 13" id="KW-1133">Transmembrane helix</keyword>
<keyword evidence="10" id="KW-0406">Ion transport</keyword>
<keyword evidence="6" id="KW-0050">Antiport</keyword>
<feature type="transmembrane region" description="Helical" evidence="13">
    <location>
        <begin position="126"/>
        <end position="150"/>
    </location>
</feature>
<keyword evidence="7" id="KW-1003">Cell membrane</keyword>
<feature type="transmembrane region" description="Helical" evidence="13">
    <location>
        <begin position="21"/>
        <end position="42"/>
    </location>
</feature>
<comment type="similarity">
    <text evidence="3">Belongs to the multi antimicrobial extrusion (MATE) (TC 2.A.66.1) family.</text>
</comment>
<evidence type="ECO:0000313" key="14">
    <source>
        <dbReference type="EMBL" id="KGF47437.1"/>
    </source>
</evidence>